<reference evidence="2 3" key="1">
    <citation type="journal article" date="2012" name="BMC Genomics">
        <title>Complete genome sequence, lifestyle, and multi-drug resistance of the human pathogen Corynebacterium resistens DSM 45100 isolated from blood samples of a leukemia patient.</title>
        <authorList>
            <person name="Schroder J."/>
            <person name="Maus I."/>
            <person name="Meyer K."/>
            <person name="Wordemann S."/>
            <person name="Blom J."/>
            <person name="Jaenicke S."/>
            <person name="Schneider J."/>
            <person name="Trost E."/>
            <person name="Tauch A."/>
        </authorList>
    </citation>
    <scope>NUCLEOTIDE SEQUENCE [LARGE SCALE GENOMIC DNA]</scope>
    <source>
        <strain evidence="3">DSM 45100 / JCM 12819 / CCUG 50093 / GTC 2026 / SICGH 158</strain>
    </source>
</reference>
<dbReference type="STRING" id="662755.CRES_0004"/>
<dbReference type="KEGG" id="crd:CRES_0004"/>
<dbReference type="PANTHER" id="PTHR36456">
    <property type="entry name" value="UPF0232 PROTEIN SCO3875"/>
    <property type="match status" value="1"/>
</dbReference>
<sequence>MNDSGLNPNDPIAQALAHLRKAGANPVVNSVSKGASEKKRQSYRKGKISTRLDGRADRSYRQPKRFGSLIMPEINRKGWSQQYAVGMIMNSWEELVGETIGSKTRPIKYDAETKQLHIQCDSTPWATQLRLIQTKVLQTITRRVGPDIVAELKILNPEFKRPGRGKFRVPGRGPRDDFG</sequence>
<feature type="region of interest" description="Disordered" evidence="1">
    <location>
        <begin position="29"/>
        <end position="48"/>
    </location>
</feature>
<dbReference type="PANTHER" id="PTHR36456:SF1">
    <property type="entry name" value="UPF0232 PROTEIN SCO3875"/>
    <property type="match status" value="1"/>
</dbReference>
<evidence type="ECO:0000313" key="2">
    <source>
        <dbReference type="EMBL" id="AEI08367.1"/>
    </source>
</evidence>
<evidence type="ECO:0000256" key="1">
    <source>
        <dbReference type="SAM" id="MobiDB-lite"/>
    </source>
</evidence>
<proteinExistence type="predicted"/>
<dbReference type="RefSeq" id="WP_013887401.1">
    <property type="nucleotide sequence ID" value="NC_015673.1"/>
</dbReference>
<protein>
    <submittedName>
        <fullName evidence="2">Uncharacterized protein</fullName>
    </submittedName>
</protein>
<dbReference type="Proteomes" id="UP000000492">
    <property type="component" value="Chromosome"/>
</dbReference>
<gene>
    <name evidence="2" type="ordered locus">CRES_0004</name>
</gene>
<dbReference type="AlphaFoldDB" id="F8E091"/>
<evidence type="ECO:0000313" key="3">
    <source>
        <dbReference type="Proteomes" id="UP000000492"/>
    </source>
</evidence>
<dbReference type="EMBL" id="CP002857">
    <property type="protein sequence ID" value="AEI08367.1"/>
    <property type="molecule type" value="Genomic_DNA"/>
</dbReference>
<dbReference type="OrthoDB" id="5516926at2"/>
<dbReference type="InterPro" id="IPR007922">
    <property type="entry name" value="DciA-like"/>
</dbReference>
<dbReference type="Pfam" id="PF05258">
    <property type="entry name" value="DciA"/>
    <property type="match status" value="1"/>
</dbReference>
<keyword evidence="3" id="KW-1185">Reference proteome</keyword>
<dbReference type="HOGENOM" id="CLU_087206_1_1_11"/>
<accession>F8E091</accession>
<organism evidence="2 3">
    <name type="scientific">Corynebacterium resistens (strain DSM 45100 / JCM 12819 / GTC 2026 / SICGH 158)</name>
    <dbReference type="NCBI Taxonomy" id="662755"/>
    <lineage>
        <taxon>Bacteria</taxon>
        <taxon>Bacillati</taxon>
        <taxon>Actinomycetota</taxon>
        <taxon>Actinomycetes</taxon>
        <taxon>Mycobacteriales</taxon>
        <taxon>Corynebacteriaceae</taxon>
        <taxon>Corynebacterium</taxon>
    </lineage>
</organism>
<name>F8E091_CORRG</name>
<dbReference type="eggNOG" id="COG5512">
    <property type="taxonomic scope" value="Bacteria"/>
</dbReference>